<dbReference type="SUPFAM" id="SSF55021">
    <property type="entry name" value="ACT-like"/>
    <property type="match status" value="1"/>
</dbReference>
<evidence type="ECO:0000256" key="8">
    <source>
        <dbReference type="SAM" id="MobiDB-lite"/>
    </source>
</evidence>
<dbReference type="PANTHER" id="PTHR21022">
    <property type="entry name" value="PREPHENATE DEHYDRATASE P PROTEIN"/>
    <property type="match status" value="1"/>
</dbReference>
<evidence type="ECO:0000256" key="1">
    <source>
        <dbReference type="ARBA" id="ARBA00004741"/>
    </source>
</evidence>
<evidence type="ECO:0000256" key="2">
    <source>
        <dbReference type="ARBA" id="ARBA00013147"/>
    </source>
</evidence>
<dbReference type="Gene3D" id="3.40.190.10">
    <property type="entry name" value="Periplasmic binding protein-like II"/>
    <property type="match status" value="2"/>
</dbReference>
<sequence>MEEGKRQVVAFLGPVASYTHQAALSKFKDDAKCILQPSTTIKDVFAAVQSGSAGYGVVPFENSSNGSVSFTLDLLADAEAQYQEILVCGETYVPVSHCLLGRASKSQTPPPQQQEQGHQHHSSELPLLRRLIDAAEDRDSASLVSKGEYAHSSGRVTPTQTHPQPGKPRSQPQYDLSHIKSLHSHPQAWGQCKLFLDYYLKGIPQEDASSTSKAAELVARDETGTSAAISSRIAADIHGLDILAEGIQDRESNATRFFVLRRKADLVAEAPQAHDVGGEDEEEVKRRFKSLLLFTISHDEPGALADSLAVFKKHKLNLTSIPTRPSGKVPWQYIFFVEFKGRKRPEGQGGAVNDALAELSRVAQSWKWLGSWESALDT</sequence>
<evidence type="ECO:0000256" key="6">
    <source>
        <dbReference type="ARBA" id="ARBA00023239"/>
    </source>
</evidence>
<dbReference type="PIRSF" id="PIRSF001500">
    <property type="entry name" value="Chor_mut_pdt_Ppr"/>
    <property type="match status" value="1"/>
</dbReference>
<dbReference type="CDD" id="cd13532">
    <property type="entry name" value="PBP2_PDT_like"/>
    <property type="match status" value="1"/>
</dbReference>
<feature type="region of interest" description="Disordered" evidence="8">
    <location>
        <begin position="103"/>
        <end position="123"/>
    </location>
</feature>
<dbReference type="PROSITE" id="PS51671">
    <property type="entry name" value="ACT"/>
    <property type="match status" value="1"/>
</dbReference>
<dbReference type="GO" id="GO:0004664">
    <property type="term" value="F:prephenate dehydratase activity"/>
    <property type="evidence" value="ECO:0007669"/>
    <property type="project" value="UniProtKB-EC"/>
</dbReference>
<dbReference type="FunFam" id="3.40.190.10:FF:000034">
    <property type="entry name" value="Chorismate mutase/prephenate dehydratase"/>
    <property type="match status" value="1"/>
</dbReference>
<dbReference type="EC" id="4.2.1.51" evidence="2"/>
<dbReference type="InterPro" id="IPR001086">
    <property type="entry name" value="Preph_deHydtase"/>
</dbReference>
<dbReference type="EMBL" id="MU003798">
    <property type="protein sequence ID" value="KAF2720528.1"/>
    <property type="molecule type" value="Genomic_DNA"/>
</dbReference>
<dbReference type="InterPro" id="IPR008242">
    <property type="entry name" value="Chor_mutase/pphenate_deHydtase"/>
</dbReference>
<comment type="pathway">
    <text evidence="1">Amino-acid biosynthesis; L-phenylalanine biosynthesis; phenylpyruvate from prephenate: step 1/1.</text>
</comment>
<dbReference type="OrthoDB" id="983542at2759"/>
<keyword evidence="4" id="KW-0057">Aromatic amino acid biosynthesis</keyword>
<evidence type="ECO:0000259" key="9">
    <source>
        <dbReference type="PROSITE" id="PS51171"/>
    </source>
</evidence>
<accession>A0A9P4Q4N8</accession>
<protein>
    <recommendedName>
        <fullName evidence="2">prephenate dehydratase</fullName>
        <ecNumber evidence="2">4.2.1.51</ecNumber>
    </recommendedName>
</protein>
<dbReference type="PANTHER" id="PTHR21022:SF19">
    <property type="entry name" value="PREPHENATE DEHYDRATASE-RELATED"/>
    <property type="match status" value="1"/>
</dbReference>
<keyword evidence="5" id="KW-0584">Phenylalanine biosynthesis</keyword>
<feature type="domain" description="ACT" evidence="10">
    <location>
        <begin position="292"/>
        <end position="373"/>
    </location>
</feature>
<evidence type="ECO:0000256" key="5">
    <source>
        <dbReference type="ARBA" id="ARBA00023222"/>
    </source>
</evidence>
<gene>
    <name evidence="11" type="ORF">K431DRAFT_248872</name>
</gene>
<dbReference type="GO" id="GO:0009094">
    <property type="term" value="P:L-phenylalanine biosynthetic process"/>
    <property type="evidence" value="ECO:0007669"/>
    <property type="project" value="UniProtKB-KW"/>
</dbReference>
<feature type="region of interest" description="Disordered" evidence="8">
    <location>
        <begin position="142"/>
        <end position="174"/>
    </location>
</feature>
<evidence type="ECO:0000313" key="11">
    <source>
        <dbReference type="EMBL" id="KAF2720528.1"/>
    </source>
</evidence>
<evidence type="ECO:0000259" key="10">
    <source>
        <dbReference type="PROSITE" id="PS51671"/>
    </source>
</evidence>
<comment type="catalytic activity">
    <reaction evidence="7">
        <text>prephenate + H(+) = 3-phenylpyruvate + CO2 + H2O</text>
        <dbReference type="Rhea" id="RHEA:21648"/>
        <dbReference type="ChEBI" id="CHEBI:15377"/>
        <dbReference type="ChEBI" id="CHEBI:15378"/>
        <dbReference type="ChEBI" id="CHEBI:16526"/>
        <dbReference type="ChEBI" id="CHEBI:18005"/>
        <dbReference type="ChEBI" id="CHEBI:29934"/>
        <dbReference type="EC" id="4.2.1.51"/>
    </reaction>
</comment>
<keyword evidence="12" id="KW-1185">Reference proteome</keyword>
<organism evidence="11 12">
    <name type="scientific">Polychaeton citri CBS 116435</name>
    <dbReference type="NCBI Taxonomy" id="1314669"/>
    <lineage>
        <taxon>Eukaryota</taxon>
        <taxon>Fungi</taxon>
        <taxon>Dikarya</taxon>
        <taxon>Ascomycota</taxon>
        <taxon>Pezizomycotina</taxon>
        <taxon>Dothideomycetes</taxon>
        <taxon>Dothideomycetidae</taxon>
        <taxon>Capnodiales</taxon>
        <taxon>Capnodiaceae</taxon>
        <taxon>Polychaeton</taxon>
    </lineage>
</organism>
<evidence type="ECO:0000256" key="4">
    <source>
        <dbReference type="ARBA" id="ARBA00023141"/>
    </source>
</evidence>
<dbReference type="CDD" id="cd04905">
    <property type="entry name" value="ACT_CM-PDT"/>
    <property type="match status" value="1"/>
</dbReference>
<dbReference type="Pfam" id="PF00800">
    <property type="entry name" value="PDT"/>
    <property type="match status" value="2"/>
</dbReference>
<keyword evidence="3" id="KW-0028">Amino-acid biosynthesis</keyword>
<dbReference type="AlphaFoldDB" id="A0A9P4Q4N8"/>
<evidence type="ECO:0000313" key="12">
    <source>
        <dbReference type="Proteomes" id="UP000799441"/>
    </source>
</evidence>
<dbReference type="Proteomes" id="UP000799441">
    <property type="component" value="Unassembled WGS sequence"/>
</dbReference>
<dbReference type="SUPFAM" id="SSF53850">
    <property type="entry name" value="Periplasmic binding protein-like II"/>
    <property type="match status" value="2"/>
</dbReference>
<feature type="domain" description="Prephenate dehydratase" evidence="9">
    <location>
        <begin position="8"/>
        <end position="262"/>
    </location>
</feature>
<comment type="caution">
    <text evidence="11">The sequence shown here is derived from an EMBL/GenBank/DDBJ whole genome shotgun (WGS) entry which is preliminary data.</text>
</comment>
<dbReference type="InterPro" id="IPR002912">
    <property type="entry name" value="ACT_dom"/>
</dbReference>
<dbReference type="Gene3D" id="3.30.70.260">
    <property type="match status" value="1"/>
</dbReference>
<name>A0A9P4Q4N8_9PEZI</name>
<evidence type="ECO:0000256" key="7">
    <source>
        <dbReference type="ARBA" id="ARBA00047848"/>
    </source>
</evidence>
<feature type="compositionally biased region" description="Polar residues" evidence="8">
    <location>
        <begin position="154"/>
        <end position="163"/>
    </location>
</feature>
<keyword evidence="6" id="KW-0456">Lyase</keyword>
<reference evidence="11" key="1">
    <citation type="journal article" date="2020" name="Stud. Mycol.">
        <title>101 Dothideomycetes genomes: a test case for predicting lifestyles and emergence of pathogens.</title>
        <authorList>
            <person name="Haridas S."/>
            <person name="Albert R."/>
            <person name="Binder M."/>
            <person name="Bloem J."/>
            <person name="Labutti K."/>
            <person name="Salamov A."/>
            <person name="Andreopoulos B."/>
            <person name="Baker S."/>
            <person name="Barry K."/>
            <person name="Bills G."/>
            <person name="Bluhm B."/>
            <person name="Cannon C."/>
            <person name="Castanera R."/>
            <person name="Culley D."/>
            <person name="Daum C."/>
            <person name="Ezra D."/>
            <person name="Gonzalez J."/>
            <person name="Henrissat B."/>
            <person name="Kuo A."/>
            <person name="Liang C."/>
            <person name="Lipzen A."/>
            <person name="Lutzoni F."/>
            <person name="Magnuson J."/>
            <person name="Mondo S."/>
            <person name="Nolan M."/>
            <person name="Ohm R."/>
            <person name="Pangilinan J."/>
            <person name="Park H.-J."/>
            <person name="Ramirez L."/>
            <person name="Alfaro M."/>
            <person name="Sun H."/>
            <person name="Tritt A."/>
            <person name="Yoshinaga Y."/>
            <person name="Zwiers L.-H."/>
            <person name="Turgeon B."/>
            <person name="Goodwin S."/>
            <person name="Spatafora J."/>
            <person name="Crous P."/>
            <person name="Grigoriev I."/>
        </authorList>
    </citation>
    <scope>NUCLEOTIDE SEQUENCE</scope>
    <source>
        <strain evidence="11">CBS 116435</strain>
    </source>
</reference>
<dbReference type="GO" id="GO:0005737">
    <property type="term" value="C:cytoplasm"/>
    <property type="evidence" value="ECO:0007669"/>
    <property type="project" value="TreeGrafter"/>
</dbReference>
<dbReference type="PROSITE" id="PS51171">
    <property type="entry name" value="PREPHENATE_DEHYDR_3"/>
    <property type="match status" value="1"/>
</dbReference>
<dbReference type="InterPro" id="IPR045865">
    <property type="entry name" value="ACT-like_dom_sf"/>
</dbReference>
<evidence type="ECO:0000256" key="3">
    <source>
        <dbReference type="ARBA" id="ARBA00022605"/>
    </source>
</evidence>
<proteinExistence type="predicted"/>